<dbReference type="HOGENOM" id="CLU_079880_2_0_10"/>
<dbReference type="CDD" id="cd06561">
    <property type="entry name" value="AlkD_like"/>
    <property type="match status" value="1"/>
</dbReference>
<dbReference type="STRING" id="927665.HMPREF1535_04176"/>
<dbReference type="PANTHER" id="PTHR34070">
    <property type="entry name" value="ARMADILLO-TYPE FOLD"/>
    <property type="match status" value="1"/>
</dbReference>
<protein>
    <recommendedName>
        <fullName evidence="3">DNA alkylation repair enzyme</fullName>
    </recommendedName>
</protein>
<name>A0A0F5IUU0_9BACT</name>
<dbReference type="Pfam" id="PF08713">
    <property type="entry name" value="DNA_alkylation"/>
    <property type="match status" value="1"/>
</dbReference>
<dbReference type="PATRIC" id="fig|927665.4.peg.4290"/>
<comment type="caution">
    <text evidence="1">The sequence shown here is derived from an EMBL/GenBank/DDBJ whole genome shotgun (WGS) entry which is preliminary data.</text>
</comment>
<reference evidence="1 2" key="1">
    <citation type="submission" date="2013-04" db="EMBL/GenBank/DDBJ databases">
        <title>The Genome Sequence of Parabacteroides goldsteinii DSM 19448.</title>
        <authorList>
            <consortium name="The Broad Institute Genomics Platform"/>
            <person name="Earl A."/>
            <person name="Ward D."/>
            <person name="Feldgarden M."/>
            <person name="Gevers D."/>
            <person name="Martens E."/>
            <person name="Sakamoto M."/>
            <person name="Benno Y."/>
            <person name="Song Y."/>
            <person name="Liu C."/>
            <person name="Lee J."/>
            <person name="Bolanos M."/>
            <person name="Vaisanen M.L."/>
            <person name="Finegold S.M."/>
            <person name="Walker B."/>
            <person name="Young S."/>
            <person name="Zeng Q."/>
            <person name="Gargeya S."/>
            <person name="Fitzgerald M."/>
            <person name="Haas B."/>
            <person name="Abouelleil A."/>
            <person name="Allen A.W."/>
            <person name="Alvarado L."/>
            <person name="Arachchi H.M."/>
            <person name="Berlin A.M."/>
            <person name="Chapman S.B."/>
            <person name="Gainer-Dewar J."/>
            <person name="Goldberg J."/>
            <person name="Griggs A."/>
            <person name="Gujja S."/>
            <person name="Hansen M."/>
            <person name="Howarth C."/>
            <person name="Imamovic A."/>
            <person name="Ireland A."/>
            <person name="Larimer J."/>
            <person name="McCowan C."/>
            <person name="Murphy C."/>
            <person name="Pearson M."/>
            <person name="Poon T.W."/>
            <person name="Priest M."/>
            <person name="Roberts A."/>
            <person name="Saif S."/>
            <person name="Shea T."/>
            <person name="Sisk P."/>
            <person name="Sykes S."/>
            <person name="Wortman J."/>
            <person name="Nusbaum C."/>
            <person name="Birren B."/>
        </authorList>
    </citation>
    <scope>NUCLEOTIDE SEQUENCE [LARGE SCALE GENOMIC DNA]</scope>
    <source>
        <strain evidence="1 2">DSM 19448</strain>
    </source>
</reference>
<dbReference type="InterPro" id="IPR016024">
    <property type="entry name" value="ARM-type_fold"/>
</dbReference>
<dbReference type="AlphaFoldDB" id="A0A0F5IUU0"/>
<evidence type="ECO:0008006" key="3">
    <source>
        <dbReference type="Google" id="ProtNLM"/>
    </source>
</evidence>
<dbReference type="Gene3D" id="1.25.10.90">
    <property type="match status" value="1"/>
</dbReference>
<proteinExistence type="predicted"/>
<dbReference type="EMBL" id="AQHV01000021">
    <property type="protein sequence ID" value="KKB48947.1"/>
    <property type="molecule type" value="Genomic_DNA"/>
</dbReference>
<gene>
    <name evidence="1" type="ORF">HMPREF1535_04176</name>
</gene>
<evidence type="ECO:0000313" key="1">
    <source>
        <dbReference type="EMBL" id="KKB48947.1"/>
    </source>
</evidence>
<sequence>MFVVNISYPLMKTVIEQVRQALVDNIDEKTRQNAQGFFKEKILYHGVRIPTVNKISKEFYALIKELPKKEIFTLCETLWESGYSEESYIACNWSYYLHAQYEPEDFDVFEKWVDKYVSNWASCDTLCNHTVGTFVEMYPDYISRLKEWAHSENRWMKRAAAVTLIIPARKGLFLKDIFEIADTLFYDTDDLVQKGYGWMLKAASEAYQKDVFDYVMAKKADMPRTSLRYAIEKMPKEMKVLAMAR</sequence>
<organism evidence="1 2">
    <name type="scientific">Parabacteroides goldsteinii DSM 19448 = WAL 12034</name>
    <dbReference type="NCBI Taxonomy" id="927665"/>
    <lineage>
        <taxon>Bacteria</taxon>
        <taxon>Pseudomonadati</taxon>
        <taxon>Bacteroidota</taxon>
        <taxon>Bacteroidia</taxon>
        <taxon>Bacteroidales</taxon>
        <taxon>Tannerellaceae</taxon>
        <taxon>Parabacteroides</taxon>
    </lineage>
</organism>
<evidence type="ECO:0000313" key="2">
    <source>
        <dbReference type="Proteomes" id="UP000033047"/>
    </source>
</evidence>
<dbReference type="InterPro" id="IPR014825">
    <property type="entry name" value="DNA_alkylation"/>
</dbReference>
<accession>A0A0F5IUU0</accession>
<dbReference type="SUPFAM" id="SSF48371">
    <property type="entry name" value="ARM repeat"/>
    <property type="match status" value="1"/>
</dbReference>
<dbReference type="Proteomes" id="UP000033047">
    <property type="component" value="Unassembled WGS sequence"/>
</dbReference>
<dbReference type="PANTHER" id="PTHR34070:SF1">
    <property type="entry name" value="DNA ALKYLATION REPAIR PROTEIN"/>
    <property type="match status" value="1"/>
</dbReference>